<dbReference type="RefSeq" id="WP_011593351.1">
    <property type="nucleotide sequence ID" value="NC_008268.1"/>
</dbReference>
<dbReference type="eggNOG" id="ENOG5032TXC">
    <property type="taxonomic scope" value="Bacteria"/>
</dbReference>
<gene>
    <name evidence="3" type="ordered locus">RHA1_ro00016</name>
</gene>
<evidence type="ECO:0000313" key="3">
    <source>
        <dbReference type="EMBL" id="ABG91852.1"/>
    </source>
</evidence>
<accession>Q0SKT4</accession>
<dbReference type="Proteomes" id="UP000008710">
    <property type="component" value="Chromosome"/>
</dbReference>
<dbReference type="AlphaFoldDB" id="Q0SKT4"/>
<feature type="transmembrane region" description="Helical" evidence="1">
    <location>
        <begin position="41"/>
        <end position="59"/>
    </location>
</feature>
<dbReference type="Pfam" id="PF09990">
    <property type="entry name" value="DUF2231"/>
    <property type="match status" value="1"/>
</dbReference>
<dbReference type="OrthoDB" id="4948879at2"/>
<reference evidence="4" key="1">
    <citation type="journal article" date="2006" name="Proc. Natl. Acad. Sci. U.S.A.">
        <title>The complete genome of Rhodococcus sp. RHA1 provides insights into a catabolic powerhouse.</title>
        <authorList>
            <person name="McLeod M.P."/>
            <person name="Warren R.L."/>
            <person name="Hsiao W.W.L."/>
            <person name="Araki N."/>
            <person name="Myhre M."/>
            <person name="Fernandes C."/>
            <person name="Miyazawa D."/>
            <person name="Wong W."/>
            <person name="Lillquist A.L."/>
            <person name="Wang D."/>
            <person name="Dosanjh M."/>
            <person name="Hara H."/>
            <person name="Petrescu A."/>
            <person name="Morin R.D."/>
            <person name="Yang G."/>
            <person name="Stott J.M."/>
            <person name="Schein J.E."/>
            <person name="Shin H."/>
            <person name="Smailus D."/>
            <person name="Siddiqui A.S."/>
            <person name="Marra M.A."/>
            <person name="Jones S.J.M."/>
            <person name="Holt R."/>
            <person name="Brinkman F.S.L."/>
            <person name="Miyauchi K."/>
            <person name="Fukuda M."/>
            <person name="Davies J.E."/>
            <person name="Mohn W.W."/>
            <person name="Eltis L.D."/>
        </authorList>
    </citation>
    <scope>NUCLEOTIDE SEQUENCE [LARGE SCALE GENOMIC DNA]</scope>
    <source>
        <strain evidence="4">RHA1</strain>
    </source>
</reference>
<feature type="transmembrane region" description="Helical" evidence="1">
    <location>
        <begin position="12"/>
        <end position="34"/>
    </location>
</feature>
<name>Q0SKT4_RHOJR</name>
<dbReference type="PATRIC" id="fig|101510.16.peg.29"/>
<dbReference type="InterPro" id="IPR019251">
    <property type="entry name" value="DUF2231_TM"/>
</dbReference>
<dbReference type="KEGG" id="rha:RHA1_ro00016"/>
<dbReference type="EMBL" id="CP000431">
    <property type="protein sequence ID" value="ABG91852.1"/>
    <property type="molecule type" value="Genomic_DNA"/>
</dbReference>
<proteinExistence type="predicted"/>
<evidence type="ECO:0000256" key="1">
    <source>
        <dbReference type="SAM" id="Phobius"/>
    </source>
</evidence>
<evidence type="ECO:0000259" key="2">
    <source>
        <dbReference type="Pfam" id="PF09990"/>
    </source>
</evidence>
<evidence type="ECO:0000313" key="4">
    <source>
        <dbReference type="Proteomes" id="UP000008710"/>
    </source>
</evidence>
<feature type="domain" description="DUF2231" evidence="2">
    <location>
        <begin position="6"/>
        <end position="152"/>
    </location>
</feature>
<organism evidence="3 4">
    <name type="scientific">Rhodococcus jostii (strain RHA1)</name>
    <dbReference type="NCBI Taxonomy" id="101510"/>
    <lineage>
        <taxon>Bacteria</taxon>
        <taxon>Bacillati</taxon>
        <taxon>Actinomycetota</taxon>
        <taxon>Actinomycetes</taxon>
        <taxon>Mycobacteriales</taxon>
        <taxon>Nocardiaceae</taxon>
        <taxon>Rhodococcus</taxon>
    </lineage>
</organism>
<sequence>MSTVSGLPAHVLLVHFIVVLAPLTAVLIVVCSVWPAARRRLVWLTLVLAAVTVIVTPLTTDAGEWLEKHVARSSAVHTHAELGDSMIYFSVALLLSALAVTAVQLRERKSDPPRSLTVIVAVLAVVVAVGTIVQVYRIGESGSRATWGDVVTSGSEP</sequence>
<feature type="transmembrane region" description="Helical" evidence="1">
    <location>
        <begin position="86"/>
        <end position="103"/>
    </location>
</feature>
<protein>
    <recommendedName>
        <fullName evidence="2">DUF2231 domain-containing protein</fullName>
    </recommendedName>
</protein>
<keyword evidence="1" id="KW-0812">Transmembrane</keyword>
<keyword evidence="1" id="KW-1133">Transmembrane helix</keyword>
<keyword evidence="1" id="KW-0472">Membrane</keyword>
<feature type="transmembrane region" description="Helical" evidence="1">
    <location>
        <begin position="115"/>
        <end position="136"/>
    </location>
</feature>
<dbReference type="HOGENOM" id="CLU_112849_0_0_11"/>